<evidence type="ECO:0000313" key="3">
    <source>
        <dbReference type="Proteomes" id="UP000265618"/>
    </source>
</evidence>
<organism evidence="2 3">
    <name type="scientific">Kipferlia bialata</name>
    <dbReference type="NCBI Taxonomy" id="797122"/>
    <lineage>
        <taxon>Eukaryota</taxon>
        <taxon>Metamonada</taxon>
        <taxon>Carpediemonas-like organisms</taxon>
        <taxon>Kipferlia</taxon>
    </lineage>
</organism>
<feature type="region of interest" description="Disordered" evidence="1">
    <location>
        <begin position="41"/>
        <end position="71"/>
    </location>
</feature>
<name>A0A391NJL0_9EUKA</name>
<protein>
    <submittedName>
        <fullName evidence="2">Uncharacterized protein</fullName>
    </submittedName>
</protein>
<comment type="caution">
    <text evidence="2">The sequence shown here is derived from an EMBL/GenBank/DDBJ whole genome shotgun (WGS) entry which is preliminary data.</text>
</comment>
<evidence type="ECO:0000256" key="1">
    <source>
        <dbReference type="SAM" id="MobiDB-lite"/>
    </source>
</evidence>
<feature type="compositionally biased region" description="Basic and acidic residues" evidence="1">
    <location>
        <begin position="58"/>
        <end position="71"/>
    </location>
</feature>
<evidence type="ECO:0000313" key="2">
    <source>
        <dbReference type="EMBL" id="GCA62307.1"/>
    </source>
</evidence>
<proteinExistence type="predicted"/>
<keyword evidence="3" id="KW-1185">Reference proteome</keyword>
<dbReference type="EMBL" id="BDIP01000471">
    <property type="protein sequence ID" value="GCA62307.1"/>
    <property type="molecule type" value="Genomic_DNA"/>
</dbReference>
<dbReference type="Proteomes" id="UP000265618">
    <property type="component" value="Unassembled WGS sequence"/>
</dbReference>
<accession>A0A391NJL0</accession>
<sequence length="102" mass="11595">MSEETDRYLEDTLGYLTKKDASGESLYSHLSDMIVRLLEIQEGQDPDSNAAPPSFEAVSRDIKESHCDQPVQDELKSQFDISPEQYIRGQIDISPEQVPQYT</sequence>
<reference evidence="2 3" key="1">
    <citation type="journal article" date="2018" name="PLoS ONE">
        <title>The draft genome of Kipferlia bialata reveals reductive genome evolution in fornicate parasites.</title>
        <authorList>
            <person name="Tanifuji G."/>
            <person name="Takabayashi S."/>
            <person name="Kume K."/>
            <person name="Takagi M."/>
            <person name="Nakayama T."/>
            <person name="Kamikawa R."/>
            <person name="Inagaki Y."/>
            <person name="Hashimoto T."/>
        </authorList>
    </citation>
    <scope>NUCLEOTIDE SEQUENCE [LARGE SCALE GENOMIC DNA]</scope>
    <source>
        <strain evidence="2">NY0173</strain>
    </source>
</reference>
<dbReference type="AlphaFoldDB" id="A0A391NJL0"/>
<gene>
    <name evidence="2" type="ORF">KIPB_002706</name>
</gene>